<dbReference type="GeneID" id="91092769"/>
<keyword evidence="1" id="KW-1133">Transmembrane helix</keyword>
<evidence type="ECO:0000313" key="3">
    <source>
        <dbReference type="Proteomes" id="UP001355207"/>
    </source>
</evidence>
<evidence type="ECO:0000313" key="2">
    <source>
        <dbReference type="EMBL" id="WWC87210.1"/>
    </source>
</evidence>
<accession>A0AAX4JRM2</accession>
<name>A0AAX4JRM2_9TREE</name>
<organism evidence="2 3">
    <name type="scientific">Kwoniella dendrophila CBS 6074</name>
    <dbReference type="NCBI Taxonomy" id="1295534"/>
    <lineage>
        <taxon>Eukaryota</taxon>
        <taxon>Fungi</taxon>
        <taxon>Dikarya</taxon>
        <taxon>Basidiomycota</taxon>
        <taxon>Agaricomycotina</taxon>
        <taxon>Tremellomycetes</taxon>
        <taxon>Tremellales</taxon>
        <taxon>Cryptococcaceae</taxon>
        <taxon>Kwoniella</taxon>
    </lineage>
</organism>
<gene>
    <name evidence="2" type="ORF">L201_002097</name>
</gene>
<sequence>MTVLSPIYENPLSSTSTAFILPSCTTQNQIANSSSVLARIAYLKSSIMSIIKRDDLEPRITTKPKHRFKKIKSSITLRRIIPMLTILLIILTFTYLSIRKEPFTSRSNSINDGGVSDYNDDSGFSYTYEKRKSNKVIFEDLTGIQVPTGFSE</sequence>
<protein>
    <submittedName>
        <fullName evidence="2">Uncharacterized protein</fullName>
    </submittedName>
</protein>
<reference evidence="2 3" key="1">
    <citation type="submission" date="2024-01" db="EMBL/GenBank/DDBJ databases">
        <title>Comparative genomics of Cryptococcus and Kwoniella reveals pathogenesis evolution and contrasting modes of karyotype evolution via chromosome fusion or intercentromeric recombination.</title>
        <authorList>
            <person name="Coelho M.A."/>
            <person name="David-Palma M."/>
            <person name="Shea T."/>
            <person name="Bowers K."/>
            <person name="McGinley-Smith S."/>
            <person name="Mohammad A.W."/>
            <person name="Gnirke A."/>
            <person name="Yurkov A.M."/>
            <person name="Nowrousian M."/>
            <person name="Sun S."/>
            <person name="Cuomo C.A."/>
            <person name="Heitman J."/>
        </authorList>
    </citation>
    <scope>NUCLEOTIDE SEQUENCE [LARGE SCALE GENOMIC DNA]</scope>
    <source>
        <strain evidence="2 3">CBS 6074</strain>
    </source>
</reference>
<feature type="transmembrane region" description="Helical" evidence="1">
    <location>
        <begin position="80"/>
        <end position="98"/>
    </location>
</feature>
<proteinExistence type="predicted"/>
<keyword evidence="1" id="KW-0472">Membrane</keyword>
<dbReference type="RefSeq" id="XP_066073973.1">
    <property type="nucleotide sequence ID" value="XM_066217876.1"/>
</dbReference>
<evidence type="ECO:0000256" key="1">
    <source>
        <dbReference type="SAM" id="Phobius"/>
    </source>
</evidence>
<keyword evidence="3" id="KW-1185">Reference proteome</keyword>
<dbReference type="EMBL" id="CP144099">
    <property type="protein sequence ID" value="WWC87210.1"/>
    <property type="molecule type" value="Genomic_DNA"/>
</dbReference>
<dbReference type="Proteomes" id="UP001355207">
    <property type="component" value="Chromosome 2"/>
</dbReference>
<dbReference type="AlphaFoldDB" id="A0AAX4JRM2"/>
<keyword evidence="1" id="KW-0812">Transmembrane</keyword>